<gene>
    <name evidence="2" type="ORF">ACFOZ4_33970</name>
</gene>
<keyword evidence="3" id="KW-1185">Reference proteome</keyword>
<evidence type="ECO:0000313" key="2">
    <source>
        <dbReference type="EMBL" id="MFC4135649.1"/>
    </source>
</evidence>
<protein>
    <submittedName>
        <fullName evidence="2">Uncharacterized protein</fullName>
    </submittedName>
</protein>
<accession>A0ABV8LYV6</accession>
<organism evidence="2 3">
    <name type="scientific">Hamadaea flava</name>
    <dbReference type="NCBI Taxonomy" id="1742688"/>
    <lineage>
        <taxon>Bacteria</taxon>
        <taxon>Bacillati</taxon>
        <taxon>Actinomycetota</taxon>
        <taxon>Actinomycetes</taxon>
        <taxon>Micromonosporales</taxon>
        <taxon>Micromonosporaceae</taxon>
        <taxon>Hamadaea</taxon>
    </lineage>
</organism>
<name>A0ABV8LYV6_9ACTN</name>
<sequence>MKMTAQTAQTAQSSGLSLVLGPVVDMLTGGQLTTLAQRLLADPQSLRRCADAVLDIVSALNGPSDRIALARKAIDAVWSGAAKETNVNRLLVLDGCFSTTSDGLKNLAEWLARVADLVQQAQRTYNAVVKSGNAAATAQLSIPFGGQAIATVTSWLVVGMVVKIVIQLITTLSGMSDQLKTSSGATAEQTLQTASTMPTGPAVSSTVDQSAVGTGLGTTTAPSGTTSGPTNGATTSGTGSAIGTGQTLTPSVLTSGDWVARDPATTSATSGATGAGTPSGTAQTGGDTIVIKTTKDGVEVQLARPEHDVSLKVEAVIDGKKVTQDIEFDGDGDGKVGT</sequence>
<feature type="compositionally biased region" description="Low complexity" evidence="1">
    <location>
        <begin position="217"/>
        <end position="247"/>
    </location>
</feature>
<dbReference type="RefSeq" id="WP_253750018.1">
    <property type="nucleotide sequence ID" value="NZ_JAMZDZ010000001.1"/>
</dbReference>
<evidence type="ECO:0000256" key="1">
    <source>
        <dbReference type="SAM" id="MobiDB-lite"/>
    </source>
</evidence>
<feature type="region of interest" description="Disordered" evidence="1">
    <location>
        <begin position="193"/>
        <end position="286"/>
    </location>
</feature>
<proteinExistence type="predicted"/>
<comment type="caution">
    <text evidence="2">The sequence shown here is derived from an EMBL/GenBank/DDBJ whole genome shotgun (WGS) entry which is preliminary data.</text>
</comment>
<dbReference type="EMBL" id="JBHSAY010000023">
    <property type="protein sequence ID" value="MFC4135649.1"/>
    <property type="molecule type" value="Genomic_DNA"/>
</dbReference>
<feature type="compositionally biased region" description="Polar residues" evidence="1">
    <location>
        <begin position="193"/>
        <end position="212"/>
    </location>
</feature>
<feature type="compositionally biased region" description="Low complexity" evidence="1">
    <location>
        <begin position="264"/>
        <end position="286"/>
    </location>
</feature>
<reference evidence="3" key="1">
    <citation type="journal article" date="2019" name="Int. J. Syst. Evol. Microbiol.">
        <title>The Global Catalogue of Microorganisms (GCM) 10K type strain sequencing project: providing services to taxonomists for standard genome sequencing and annotation.</title>
        <authorList>
            <consortium name="The Broad Institute Genomics Platform"/>
            <consortium name="The Broad Institute Genome Sequencing Center for Infectious Disease"/>
            <person name="Wu L."/>
            <person name="Ma J."/>
        </authorList>
    </citation>
    <scope>NUCLEOTIDE SEQUENCE [LARGE SCALE GENOMIC DNA]</scope>
    <source>
        <strain evidence="3">CGMCC 4.7289</strain>
    </source>
</reference>
<dbReference type="Proteomes" id="UP001595816">
    <property type="component" value="Unassembled WGS sequence"/>
</dbReference>
<evidence type="ECO:0000313" key="3">
    <source>
        <dbReference type="Proteomes" id="UP001595816"/>
    </source>
</evidence>